<reference evidence="1 2" key="1">
    <citation type="submission" date="2018-11" db="EMBL/GenBank/DDBJ databases">
        <title>Draft genome sequence of Cellulomonas takizawaensis strain TKZ-21.</title>
        <authorList>
            <person name="Yamamura H."/>
            <person name="Hayashi T."/>
            <person name="Hamada M."/>
            <person name="Serisawa Y."/>
            <person name="Matsuyama K."/>
            <person name="Nakagawa Y."/>
            <person name="Otoguro M."/>
            <person name="Yanagida F."/>
            <person name="Hayakawa M."/>
        </authorList>
    </citation>
    <scope>NUCLEOTIDE SEQUENCE [LARGE SCALE GENOMIC DNA]</scope>
    <source>
        <strain evidence="1 2">TKZ-21</strain>
    </source>
</reference>
<dbReference type="AlphaFoldDB" id="A0A401UXB3"/>
<comment type="caution">
    <text evidence="1">The sequence shown here is derived from an EMBL/GenBank/DDBJ whole genome shotgun (WGS) entry which is preliminary data.</text>
</comment>
<organism evidence="1 2">
    <name type="scientific">Cellulomonas algicola</name>
    <dbReference type="NCBI Taxonomy" id="2071633"/>
    <lineage>
        <taxon>Bacteria</taxon>
        <taxon>Bacillati</taxon>
        <taxon>Actinomycetota</taxon>
        <taxon>Actinomycetes</taxon>
        <taxon>Micrococcales</taxon>
        <taxon>Cellulomonadaceae</taxon>
        <taxon>Cellulomonas</taxon>
    </lineage>
</organism>
<sequence length="583" mass="65830">MALGPFHLIPRNVEARLEARTLITTSSLDVFFEQHLERVTGRPSQVWYTVRAVLSGMYMSVRLAMPNVKAMTQLLWQIRDSDWLHWAGMARVLKEADSLDYGGFCVEVDRFRYLYDEMHNLIDACPHPRGVREVQGVRFERERAMTAEQRAEQARKDDLLHEAANMFLAASLDGLRPADHNGSIAVDEMYVRSRMKAGRRGSGMGPDNWGSADPDTAYLPDKDNPKDYHWEHRVETAVLGQDPYKRLMPAYVVGLGSRRATGQDPGEAALLAVKAAIRNGWGPSAHGRARCYVDRGIGMMDAFVSRILQHGYRPCMANDQLEPVDRIIPKMVIEEVTSFGVTRTRQVPIGPELIRGLWICAGGRFLAAHRNLIAPDMYDENVTDEDLAAHQDIVDLLNTHTMRQNRRPIVNDSSPDPSKWTVTFELECPGYAARCNLLPFTMDRDPAKFPTILQPPPAESAPLSCRQRITRVTIPATFVKHTDVVARASFEHDDAYGSNRNANERPHAYYRRPTMGALRPQEIEVIGRARNFMLIAMAFAGTNLDLTATARRTWGTDCHPLGPRHRGRAHRNIRIARARAKRP</sequence>
<evidence type="ECO:0000313" key="1">
    <source>
        <dbReference type="EMBL" id="GCD19326.1"/>
    </source>
</evidence>
<gene>
    <name evidence="1" type="ORF">CTKZ_08880</name>
</gene>
<dbReference type="EMBL" id="BHYL01000059">
    <property type="protein sequence ID" value="GCD19326.1"/>
    <property type="molecule type" value="Genomic_DNA"/>
</dbReference>
<evidence type="ECO:0000313" key="2">
    <source>
        <dbReference type="Proteomes" id="UP000288246"/>
    </source>
</evidence>
<keyword evidence="2" id="KW-1185">Reference proteome</keyword>
<proteinExistence type="predicted"/>
<dbReference type="RefSeq" id="WP_124341860.1">
    <property type="nucleotide sequence ID" value="NZ_BHYL01000059.1"/>
</dbReference>
<name>A0A401UXB3_9CELL</name>
<dbReference type="Proteomes" id="UP000288246">
    <property type="component" value="Unassembled WGS sequence"/>
</dbReference>
<protein>
    <submittedName>
        <fullName evidence="1">Uncharacterized protein</fullName>
    </submittedName>
</protein>
<accession>A0A401UXB3</accession>